<sequence length="70" mass="7686">MAILHTAEIRDMTPAEREAELEELETELLNSKAVLAAGGAPENPGEIGELKRTVARIKTIQREEGDLDDE</sequence>
<dbReference type="RefSeq" id="WP_338005364.1">
    <property type="nucleotide sequence ID" value="NZ_JAOPKA010000016.1"/>
</dbReference>
<evidence type="ECO:0000313" key="7">
    <source>
        <dbReference type="Proteomes" id="UP001320972"/>
    </source>
</evidence>
<protein>
    <recommendedName>
        <fullName evidence="4">Large ribosomal subunit protein uL29</fullName>
    </recommendedName>
</protein>
<dbReference type="Proteomes" id="UP001320972">
    <property type="component" value="Unassembled WGS sequence"/>
</dbReference>
<dbReference type="InterPro" id="IPR036049">
    <property type="entry name" value="Ribosomal_uL29_sf"/>
</dbReference>
<dbReference type="GO" id="GO:0003735">
    <property type="term" value="F:structural constituent of ribosome"/>
    <property type="evidence" value="ECO:0007669"/>
    <property type="project" value="InterPro"/>
</dbReference>
<dbReference type="NCBIfam" id="TIGR00012">
    <property type="entry name" value="L29"/>
    <property type="match status" value="1"/>
</dbReference>
<reference evidence="5 7" key="1">
    <citation type="submission" date="2022-09" db="EMBL/GenBank/DDBJ databases">
        <title>Enrichment on poylsaccharides allowed isolation of novel metabolic and taxonomic groups of Haloarchaea.</title>
        <authorList>
            <person name="Sorokin D.Y."/>
            <person name="Elcheninov A.G."/>
            <person name="Khizhniak T.V."/>
            <person name="Kolganova T.V."/>
            <person name="Kublanov I.V."/>
        </authorList>
    </citation>
    <scope>NUCLEOTIDE SEQUENCE</scope>
    <source>
        <strain evidence="6 7">AArc-m2/3/4</strain>
        <strain evidence="5">AArc-xg1-1</strain>
    </source>
</reference>
<dbReference type="InterPro" id="IPR001854">
    <property type="entry name" value="Ribosomal_uL29"/>
</dbReference>
<dbReference type="Gene3D" id="1.10.287.310">
    <property type="match status" value="1"/>
</dbReference>
<proteinExistence type="inferred from homology"/>
<evidence type="ECO:0000256" key="4">
    <source>
        <dbReference type="HAMAP-Rule" id="MF_00374"/>
    </source>
</evidence>
<dbReference type="Pfam" id="PF00831">
    <property type="entry name" value="Ribosomal_L29"/>
    <property type="match status" value="1"/>
</dbReference>
<dbReference type="InterPro" id="IPR018254">
    <property type="entry name" value="Ribosomal_uL29_CS"/>
</dbReference>
<dbReference type="EMBL" id="JAOPKA010000016">
    <property type="protein sequence ID" value="MCU4743545.1"/>
    <property type="molecule type" value="Genomic_DNA"/>
</dbReference>
<keyword evidence="7" id="KW-1185">Reference proteome</keyword>
<name>A0AAP2Z324_9EURY</name>
<evidence type="ECO:0000313" key="6">
    <source>
        <dbReference type="EMBL" id="MCU4974841.1"/>
    </source>
</evidence>
<dbReference type="GO" id="GO:1990904">
    <property type="term" value="C:ribonucleoprotein complex"/>
    <property type="evidence" value="ECO:0007669"/>
    <property type="project" value="UniProtKB-KW"/>
</dbReference>
<dbReference type="AlphaFoldDB" id="A0AAP2Z324"/>
<comment type="caution">
    <text evidence="5">The sequence shown here is derived from an EMBL/GenBank/DDBJ whole genome shotgun (WGS) entry which is preliminary data.</text>
</comment>
<evidence type="ECO:0000313" key="8">
    <source>
        <dbReference type="Proteomes" id="UP001321018"/>
    </source>
</evidence>
<evidence type="ECO:0000256" key="3">
    <source>
        <dbReference type="ARBA" id="ARBA00023274"/>
    </source>
</evidence>
<dbReference type="Proteomes" id="UP001321018">
    <property type="component" value="Unassembled WGS sequence"/>
</dbReference>
<dbReference type="PROSITE" id="PS00579">
    <property type="entry name" value="RIBOSOMAL_L29"/>
    <property type="match status" value="1"/>
</dbReference>
<keyword evidence="3 4" id="KW-0687">Ribonucleoprotein</keyword>
<evidence type="ECO:0000313" key="5">
    <source>
        <dbReference type="EMBL" id="MCU4743545.1"/>
    </source>
</evidence>
<dbReference type="EMBL" id="JAOPKB010000014">
    <property type="protein sequence ID" value="MCU4974841.1"/>
    <property type="molecule type" value="Genomic_DNA"/>
</dbReference>
<organism evidence="5 8">
    <name type="scientific">Natronoglomus mannanivorans</name>
    <dbReference type="NCBI Taxonomy" id="2979990"/>
    <lineage>
        <taxon>Archaea</taxon>
        <taxon>Methanobacteriati</taxon>
        <taxon>Methanobacteriota</taxon>
        <taxon>Stenosarchaea group</taxon>
        <taxon>Halobacteria</taxon>
        <taxon>Halobacteriales</taxon>
        <taxon>Natrialbaceae</taxon>
        <taxon>Natronoglomus</taxon>
    </lineage>
</organism>
<gene>
    <name evidence="5" type="primary">rpmC</name>
    <name evidence="4" type="synonym">rpl29</name>
    <name evidence="6" type="ORF">OB955_19155</name>
    <name evidence="5" type="ORF">OB960_19355</name>
</gene>
<evidence type="ECO:0000256" key="2">
    <source>
        <dbReference type="ARBA" id="ARBA00022980"/>
    </source>
</evidence>
<keyword evidence="2 4" id="KW-0689">Ribosomal protein</keyword>
<dbReference type="GO" id="GO:0006412">
    <property type="term" value="P:translation"/>
    <property type="evidence" value="ECO:0007669"/>
    <property type="project" value="UniProtKB-UniRule"/>
</dbReference>
<dbReference type="GO" id="GO:0005840">
    <property type="term" value="C:ribosome"/>
    <property type="evidence" value="ECO:0007669"/>
    <property type="project" value="UniProtKB-KW"/>
</dbReference>
<evidence type="ECO:0000256" key="1">
    <source>
        <dbReference type="ARBA" id="ARBA00009254"/>
    </source>
</evidence>
<dbReference type="HAMAP" id="MF_00374">
    <property type="entry name" value="Ribosomal_uL29"/>
    <property type="match status" value="1"/>
</dbReference>
<dbReference type="SUPFAM" id="SSF46561">
    <property type="entry name" value="Ribosomal protein L29 (L29p)"/>
    <property type="match status" value="1"/>
</dbReference>
<accession>A0AAP2Z324</accession>
<comment type="similarity">
    <text evidence="1 4">Belongs to the universal ribosomal protein uL29 family.</text>
</comment>